<evidence type="ECO:0000259" key="1">
    <source>
        <dbReference type="Pfam" id="PF15607"/>
    </source>
</evidence>
<dbReference type="RefSeq" id="WP_150054387.1">
    <property type="nucleotide sequence ID" value="NZ_VWXT01000206.1"/>
</dbReference>
<evidence type="ECO:0000313" key="2">
    <source>
        <dbReference type="EMBL" id="KAA6179360.1"/>
    </source>
</evidence>
<dbReference type="AlphaFoldDB" id="A0A5M8F6K2"/>
<feature type="domain" description="Bacterial toxin 44" evidence="1">
    <location>
        <begin position="55"/>
        <end position="122"/>
    </location>
</feature>
<dbReference type="Proteomes" id="UP000323909">
    <property type="component" value="Unassembled WGS sequence"/>
</dbReference>
<dbReference type="InterPro" id="IPR028946">
    <property type="entry name" value="Ntox44"/>
</dbReference>
<comment type="caution">
    <text evidence="2">The sequence shown here is derived from an EMBL/GenBank/DDBJ whole genome shotgun (WGS) entry which is preliminary data.</text>
</comment>
<dbReference type="Pfam" id="PF15607">
    <property type="entry name" value="Ntox44"/>
    <property type="match status" value="1"/>
</dbReference>
<name>A0A5M8F6K2_PSEVE</name>
<proteinExistence type="predicted"/>
<sequence length="127" mass="14193">MAVPPMPPGVSLQDNIAQANNRRMHLKPGSAFTYSWFYSQVRGRGPWDYKQKSREYESFGNFNYGVTGTVLGIPESVLLRAAGAAQKAAGTSRTEFGDWWGDAPYGDDHSDQHWIKEGIEYARAQGY</sequence>
<gene>
    <name evidence="2" type="ORF">F3K53_14045</name>
</gene>
<reference evidence="2 3" key="1">
    <citation type="submission" date="2019-09" db="EMBL/GenBank/DDBJ databases">
        <title>Genomic sequencing of 4 copper resistant soil isolates.</title>
        <authorList>
            <person name="Havryliuk O."/>
        </authorList>
    </citation>
    <scope>NUCLEOTIDE SEQUENCE [LARGE SCALE GENOMIC DNA]</scope>
    <source>
        <strain evidence="2 3">UKR4</strain>
    </source>
</reference>
<dbReference type="EMBL" id="VWXT01000206">
    <property type="protein sequence ID" value="KAA6179360.1"/>
    <property type="molecule type" value="Genomic_DNA"/>
</dbReference>
<evidence type="ECO:0000313" key="3">
    <source>
        <dbReference type="Proteomes" id="UP000323909"/>
    </source>
</evidence>
<protein>
    <submittedName>
        <fullName evidence="2">Bacteriocin</fullName>
    </submittedName>
</protein>
<accession>A0A5M8F6K2</accession>
<organism evidence="2 3">
    <name type="scientific">Pseudomonas veronii</name>
    <dbReference type="NCBI Taxonomy" id="76761"/>
    <lineage>
        <taxon>Bacteria</taxon>
        <taxon>Pseudomonadati</taxon>
        <taxon>Pseudomonadota</taxon>
        <taxon>Gammaproteobacteria</taxon>
        <taxon>Pseudomonadales</taxon>
        <taxon>Pseudomonadaceae</taxon>
        <taxon>Pseudomonas</taxon>
    </lineage>
</organism>